<keyword evidence="3" id="KW-1185">Reference proteome</keyword>
<organismHost>
    <name type="scientific">Spodoptera frugiperda</name>
    <name type="common">Fall armyworm</name>
    <dbReference type="NCBI Taxonomy" id="7108"/>
</organismHost>
<dbReference type="KEGG" id="vg:4306252"/>
<name>Q0E554_SFAVA</name>
<dbReference type="Proteomes" id="UP000008030">
    <property type="component" value="Segment"/>
</dbReference>
<organism evidence="2 3">
    <name type="scientific">Spodoptera frugiperda ascovirus 1a</name>
    <name type="common">SfAV-1a</name>
    <dbReference type="NCBI Taxonomy" id="113370"/>
    <lineage>
        <taxon>Viruses</taxon>
        <taxon>Varidnaviria</taxon>
        <taxon>Bamfordvirae</taxon>
        <taxon>Nucleocytoviricota</taxon>
        <taxon>Megaviricetes</taxon>
        <taxon>Pimascovirales</taxon>
        <taxon>Pimascovirales incertae sedis</taxon>
        <taxon>Ascoviridae</taxon>
        <taxon>Ascovirus</taxon>
        <taxon>Ascovirus sfav1a</taxon>
    </lineage>
</organism>
<accession>Q0E554</accession>
<sequence>MLYTKDEAVSIIRYAIDGEVSDSCPTFDRELIPRYSLTAGNSSRLKRQQLEWVLARVAPNTYTLDSVSNMTVDELRSSLLPLPTDHHRCRWEFVNGLMTVSQLRELACNGADESRCVDIVRMNRDQLLYELRLRRNSAIAPPPEFDDLENRMVEITEANVEIANSSLRNESDLQNVALLNETSRLRQDLAETNDELNTTRRNLDMCRREMADLLKRLDRKSNEVLDAELAMKQKDDTIVQLENRLVELN</sequence>
<dbReference type="EMBL" id="AM398843">
    <property type="protein sequence ID" value="CAL44647.1"/>
    <property type="molecule type" value="Genomic_DNA"/>
</dbReference>
<dbReference type="GeneID" id="4306252"/>
<protein>
    <submittedName>
        <fullName evidence="2">28.7 kDa DNA puffC4B-like protein</fullName>
    </submittedName>
</protein>
<keyword evidence="1" id="KW-0175">Coiled coil</keyword>
<reference evidence="2 3" key="1">
    <citation type="journal article" date="2006" name="J. Virol.">
        <title>Genomic sequence of Spodoptera frugiperda Ascovirus 1a, an enveloped, double-stranded DNA insect virus that manipulates apoptosis for viral reproduction.</title>
        <authorList>
            <person name="Bideshi D.K."/>
            <person name="Demattei M.V."/>
            <person name="Rouleux-Bonnin F."/>
            <person name="Stasiak K."/>
            <person name="Tan Y."/>
            <person name="Bigot S."/>
            <person name="Bigot Y."/>
            <person name="Federici B.A."/>
        </authorList>
    </citation>
    <scope>NUCLEOTIDE SEQUENCE [LARGE SCALE GENOMIC DNA]</scope>
    <source>
        <strain evidence="3">SvAV-1a</strain>
    </source>
</reference>
<evidence type="ECO:0000313" key="3">
    <source>
        <dbReference type="Proteomes" id="UP000008030"/>
    </source>
</evidence>
<feature type="coiled-coil region" evidence="1">
    <location>
        <begin position="175"/>
        <end position="244"/>
    </location>
</feature>
<evidence type="ECO:0000313" key="2">
    <source>
        <dbReference type="EMBL" id="CAL44647.1"/>
    </source>
</evidence>
<proteinExistence type="predicted"/>
<dbReference type="RefSeq" id="YP_762402.1">
    <property type="nucleotide sequence ID" value="NC_008361.1"/>
</dbReference>
<evidence type="ECO:0000256" key="1">
    <source>
        <dbReference type="SAM" id="Coils"/>
    </source>
</evidence>
<gene>
    <name evidence="2" type="primary">ORF047</name>
</gene>